<organism evidence="6 7">
    <name type="scientific">Capillimicrobium parvum</name>
    <dbReference type="NCBI Taxonomy" id="2884022"/>
    <lineage>
        <taxon>Bacteria</taxon>
        <taxon>Bacillati</taxon>
        <taxon>Actinomycetota</taxon>
        <taxon>Thermoleophilia</taxon>
        <taxon>Solirubrobacterales</taxon>
        <taxon>Capillimicrobiaceae</taxon>
        <taxon>Capillimicrobium</taxon>
    </lineage>
</organism>
<dbReference type="PANTHER" id="PTHR36510:SF1">
    <property type="entry name" value="GLUTAMATE--CYSTEINE LIGASE 2-RELATED"/>
    <property type="match status" value="1"/>
</dbReference>
<keyword evidence="7" id="KW-1185">Reference proteome</keyword>
<evidence type="ECO:0000313" key="6">
    <source>
        <dbReference type="EMBL" id="UGS34172.1"/>
    </source>
</evidence>
<accession>A0A9E6XTG5</accession>
<dbReference type="Proteomes" id="UP001162834">
    <property type="component" value="Chromosome"/>
</dbReference>
<dbReference type="PANTHER" id="PTHR36510">
    <property type="entry name" value="GLUTAMATE--CYSTEINE LIGASE 2-RELATED"/>
    <property type="match status" value="1"/>
</dbReference>
<dbReference type="KEGG" id="sbae:DSM104329_00545"/>
<dbReference type="InterPro" id="IPR006336">
    <property type="entry name" value="GCS2"/>
</dbReference>
<dbReference type="InterPro" id="IPR011793">
    <property type="entry name" value="YbdK"/>
</dbReference>
<comment type="function">
    <text evidence="5">ATP-dependent carboxylate-amine ligase which exhibits weak glutamate--cysteine ligase activity.</text>
</comment>
<dbReference type="InterPro" id="IPR014746">
    <property type="entry name" value="Gln_synth/guanido_kin_cat_dom"/>
</dbReference>
<reference evidence="6" key="1">
    <citation type="journal article" date="2022" name="Int. J. Syst. Evol. Microbiol.">
        <title>Pseudomonas aegrilactucae sp. nov. and Pseudomonas morbosilactucae sp. nov., pathogens causing bacterial rot of lettuce in Japan.</title>
        <authorList>
            <person name="Sawada H."/>
            <person name="Fujikawa T."/>
            <person name="Satou M."/>
        </authorList>
    </citation>
    <scope>NUCLEOTIDE SEQUENCE</scope>
    <source>
        <strain evidence="6">0166_1</strain>
    </source>
</reference>
<dbReference type="GO" id="GO:0004357">
    <property type="term" value="F:glutamate-cysteine ligase activity"/>
    <property type="evidence" value="ECO:0007669"/>
    <property type="project" value="UniProtKB-EC"/>
</dbReference>
<dbReference type="GO" id="GO:0042398">
    <property type="term" value="P:modified amino acid biosynthetic process"/>
    <property type="evidence" value="ECO:0007669"/>
    <property type="project" value="InterPro"/>
</dbReference>
<sequence>MLLDAATLDLAPRASEVIAQLDGDPRFKLELPAAQVEIVLPPLHRPADAAAQLAAARRDLLAAAGDELRLAAAGLHPFAADQGPLNRGPRYDRTAAEFGEVARRQLVFALQIHVAVRGADRALAVYNALRSYLPDLAALAAHAPFHAGRDTGMASWRPVVSQMLPRQGVPPRLRSWDDYAHALHWVEDPGRWWWELRPHPVHGTLELRVPDAQATVADAAAIVAVAQALAVRLAERHDVGEPLRVHDTWRIEENAWSAGRHGVEGELRDLDTGEPAPARARLHALLDELEPVAERLGSAGELQDARRLVERNGAMALREASGGDPEAATRWLMERFTV</sequence>
<keyword evidence="1 5" id="KW-0436">Ligase</keyword>
<evidence type="ECO:0000256" key="4">
    <source>
        <dbReference type="ARBA" id="ARBA00048819"/>
    </source>
</evidence>
<evidence type="ECO:0000256" key="3">
    <source>
        <dbReference type="ARBA" id="ARBA00022840"/>
    </source>
</evidence>
<keyword evidence="3 5" id="KW-0067">ATP-binding</keyword>
<comment type="similarity">
    <text evidence="5">Belongs to the glutamate--cysteine ligase type 2 family. YbdK subfamily.</text>
</comment>
<gene>
    <name evidence="6" type="ORF">DSM104329_00545</name>
</gene>
<evidence type="ECO:0000256" key="1">
    <source>
        <dbReference type="ARBA" id="ARBA00022598"/>
    </source>
</evidence>
<dbReference type="NCBIfam" id="TIGR02050">
    <property type="entry name" value="gshA_cyan_rel"/>
    <property type="match status" value="1"/>
</dbReference>
<name>A0A9E6XTG5_9ACTN</name>
<proteinExistence type="inferred from homology"/>
<protein>
    <recommendedName>
        <fullName evidence="5">Putative glutamate--cysteine ligase 2</fullName>
        <ecNumber evidence="5">6.3.2.2</ecNumber>
    </recommendedName>
    <alternativeName>
        <fullName evidence="5">Gamma-glutamylcysteine synthetase 2</fullName>
        <shortName evidence="5">GCS 2</shortName>
        <shortName evidence="5">Gamma-GCS 2</shortName>
    </alternativeName>
</protein>
<comment type="catalytic activity">
    <reaction evidence="4 5">
        <text>L-cysteine + L-glutamate + ATP = gamma-L-glutamyl-L-cysteine + ADP + phosphate + H(+)</text>
        <dbReference type="Rhea" id="RHEA:13285"/>
        <dbReference type="ChEBI" id="CHEBI:15378"/>
        <dbReference type="ChEBI" id="CHEBI:29985"/>
        <dbReference type="ChEBI" id="CHEBI:30616"/>
        <dbReference type="ChEBI" id="CHEBI:35235"/>
        <dbReference type="ChEBI" id="CHEBI:43474"/>
        <dbReference type="ChEBI" id="CHEBI:58173"/>
        <dbReference type="ChEBI" id="CHEBI:456216"/>
        <dbReference type="EC" id="6.3.2.2"/>
    </reaction>
</comment>
<keyword evidence="2 5" id="KW-0547">Nucleotide-binding</keyword>
<dbReference type="Gene3D" id="3.30.590.20">
    <property type="match status" value="1"/>
</dbReference>
<dbReference type="SUPFAM" id="SSF55931">
    <property type="entry name" value="Glutamine synthetase/guanido kinase"/>
    <property type="match status" value="1"/>
</dbReference>
<dbReference type="HAMAP" id="MF_01609">
    <property type="entry name" value="Glu_cys_ligase_2"/>
    <property type="match status" value="1"/>
</dbReference>
<dbReference type="Pfam" id="PF04107">
    <property type="entry name" value="GCS2"/>
    <property type="match status" value="1"/>
</dbReference>
<dbReference type="EMBL" id="CP087164">
    <property type="protein sequence ID" value="UGS34172.1"/>
    <property type="molecule type" value="Genomic_DNA"/>
</dbReference>
<evidence type="ECO:0000313" key="7">
    <source>
        <dbReference type="Proteomes" id="UP001162834"/>
    </source>
</evidence>
<evidence type="ECO:0000256" key="2">
    <source>
        <dbReference type="ARBA" id="ARBA00022741"/>
    </source>
</evidence>
<dbReference type="InterPro" id="IPR050141">
    <property type="entry name" value="GCL_type2/YbdK_subfam"/>
</dbReference>
<dbReference type="EC" id="6.3.2.2" evidence="5"/>
<dbReference type="GO" id="GO:0005524">
    <property type="term" value="F:ATP binding"/>
    <property type="evidence" value="ECO:0007669"/>
    <property type="project" value="UniProtKB-KW"/>
</dbReference>
<evidence type="ECO:0000256" key="5">
    <source>
        <dbReference type="HAMAP-Rule" id="MF_01609"/>
    </source>
</evidence>
<dbReference type="AlphaFoldDB" id="A0A9E6XTG5"/>